<evidence type="ECO:0000256" key="2">
    <source>
        <dbReference type="ARBA" id="ARBA00022692"/>
    </source>
</evidence>
<dbReference type="GO" id="GO:0016020">
    <property type="term" value="C:membrane"/>
    <property type="evidence" value="ECO:0007669"/>
    <property type="project" value="UniProtKB-SubCell"/>
</dbReference>
<dbReference type="OrthoDB" id="9811036at2"/>
<organism evidence="10 11">
    <name type="scientific">Gammaproteobacteria bacterium LSUCC0057</name>
    <dbReference type="NCBI Taxonomy" id="2559237"/>
    <lineage>
        <taxon>Bacteria</taxon>
        <taxon>Pseudomonadati</taxon>
        <taxon>Pseudomonadota</taxon>
        <taxon>Gammaproteobacteria</taxon>
        <taxon>Cellvibrionales</taxon>
        <taxon>Porticoccaceae</taxon>
        <taxon>SAR92 clade</taxon>
    </lineage>
</organism>
<feature type="domain" description="Thiol:disulfide interchange protein DsbD N-terminal" evidence="9">
    <location>
        <begin position="42"/>
        <end position="158"/>
    </location>
</feature>
<feature type="transmembrane region" description="Helical" evidence="6">
    <location>
        <begin position="346"/>
        <end position="367"/>
    </location>
</feature>
<dbReference type="Gene3D" id="3.40.30.10">
    <property type="entry name" value="Glutaredoxin"/>
    <property type="match status" value="1"/>
</dbReference>
<dbReference type="PANTHER" id="PTHR32234">
    <property type="entry name" value="THIOL:DISULFIDE INTERCHANGE PROTEIN DSBD"/>
    <property type="match status" value="1"/>
</dbReference>
<dbReference type="GO" id="GO:0015035">
    <property type="term" value="F:protein-disulfide reductase activity"/>
    <property type="evidence" value="ECO:0007669"/>
    <property type="project" value="TreeGrafter"/>
</dbReference>
<evidence type="ECO:0000256" key="5">
    <source>
        <dbReference type="ARBA" id="ARBA00023136"/>
    </source>
</evidence>
<feature type="transmembrane region" description="Helical" evidence="6">
    <location>
        <begin position="191"/>
        <end position="216"/>
    </location>
</feature>
<keyword evidence="5 6" id="KW-0472">Membrane</keyword>
<sequence length="581" mass="61976">MKTFFQLLIRRGALFLMLALTALLSAAASSATPALLSSEQIEFLPVEQAYQVELSLVSHSERGTVVRSNWQIAPGYYLYQQQFAVRDAAGREALLQFAPGEELWDEFFQQQLVVYRHATRVTAEFGPSAAAQLELTVRSQGCADAGLCYPPRQQWFALDLSSGAISELSSPTSRAGAASSDPSAAAISAGVLASVLAAALLGGLILNLMPCVFPVLSIKLLSLTQHRHSGHSAWLHGLLYSAGVIASFVVIAALMLALRSAGEAIGWGFQLQSPLFIAALAALFIIMACNLFGLFQLSFGAVSATPAPTLPGAFASGVLATAVASPCTAPFMGSALGFAITQSSGVALLVFAVLGLGMALPFLLLTLSPRLASALPRPGVWMERFKQLLGFPLLLTAVWLLWVFAGQTSNDQLALLLVALVLLGLACWCWGGLQQQRRLPLLLLLVAALAGTGVAAKQALSAQQPAQWQSYSPALLERLRAERRQVLINLTADWCVTCLVNERRALSGAAFQTLLDATQTVYLKGDWSDPDPEITALLNAHGRNGVPLYLLYRPGAAQAEILPQILSSDEIRRALTKLADN</sequence>
<feature type="chain" id="PRO_5021190264" description="Thiol:disulfide interchange protein DsbD N-terminal domain-containing protein" evidence="7">
    <location>
        <begin position="28"/>
        <end position="581"/>
    </location>
</feature>
<dbReference type="Gene3D" id="2.60.40.1250">
    <property type="entry name" value="Thiol:disulfide interchange protein DsbD, N-terminal domain"/>
    <property type="match status" value="1"/>
</dbReference>
<feature type="transmembrane region" description="Helical" evidence="6">
    <location>
        <begin position="237"/>
        <end position="256"/>
    </location>
</feature>
<dbReference type="SUPFAM" id="SSF74863">
    <property type="entry name" value="Thiol:disulfide interchange protein DsbD, N-terminal domain (DsbD-alpha)"/>
    <property type="match status" value="1"/>
</dbReference>
<dbReference type="GO" id="GO:0045454">
    <property type="term" value="P:cell redox homeostasis"/>
    <property type="evidence" value="ECO:0007669"/>
    <property type="project" value="TreeGrafter"/>
</dbReference>
<keyword evidence="3" id="KW-0201">Cytochrome c-type biogenesis</keyword>
<feature type="domain" description="Cytochrome C biogenesis protein transmembrane" evidence="8">
    <location>
        <begin position="194"/>
        <end position="401"/>
    </location>
</feature>
<gene>
    <name evidence="10" type="ORF">E3W66_07285</name>
</gene>
<accession>A0A4Y8UH88</accession>
<dbReference type="EMBL" id="SPIA01000002">
    <property type="protein sequence ID" value="TFH68040.1"/>
    <property type="molecule type" value="Genomic_DNA"/>
</dbReference>
<dbReference type="GO" id="GO:0017004">
    <property type="term" value="P:cytochrome complex assembly"/>
    <property type="evidence" value="ECO:0007669"/>
    <property type="project" value="UniProtKB-KW"/>
</dbReference>
<feature type="transmembrane region" description="Helical" evidence="6">
    <location>
        <begin position="413"/>
        <end position="433"/>
    </location>
</feature>
<dbReference type="InterPro" id="IPR036249">
    <property type="entry name" value="Thioredoxin-like_sf"/>
</dbReference>
<feature type="transmembrane region" description="Helical" evidence="6">
    <location>
        <begin position="440"/>
        <end position="460"/>
    </location>
</feature>
<dbReference type="InterPro" id="IPR035671">
    <property type="entry name" value="DsbD_gamma"/>
</dbReference>
<dbReference type="Proteomes" id="UP000298133">
    <property type="component" value="Unassembled WGS sequence"/>
</dbReference>
<name>A0A4Y8UH88_9GAMM</name>
<comment type="subcellular location">
    <subcellularLocation>
        <location evidence="1">Membrane</location>
        <topology evidence="1">Multi-pass membrane protein</topology>
    </subcellularLocation>
</comment>
<dbReference type="InterPro" id="IPR036929">
    <property type="entry name" value="DsbDN_sf"/>
</dbReference>
<feature type="transmembrane region" description="Helical" evidence="6">
    <location>
        <begin position="276"/>
        <end position="302"/>
    </location>
</feature>
<feature type="transmembrane region" description="Helical" evidence="6">
    <location>
        <begin position="388"/>
        <end position="407"/>
    </location>
</feature>
<dbReference type="Pfam" id="PF13899">
    <property type="entry name" value="Thioredoxin_7"/>
    <property type="match status" value="1"/>
</dbReference>
<keyword evidence="4 6" id="KW-1133">Transmembrane helix</keyword>
<dbReference type="InterPro" id="IPR028250">
    <property type="entry name" value="DsbDN"/>
</dbReference>
<keyword evidence="7" id="KW-0732">Signal</keyword>
<protein>
    <recommendedName>
        <fullName evidence="12">Thiol:disulfide interchange protein DsbD N-terminal domain-containing protein</fullName>
    </recommendedName>
</protein>
<feature type="transmembrane region" description="Helical" evidence="6">
    <location>
        <begin position="314"/>
        <end position="340"/>
    </location>
</feature>
<dbReference type="PANTHER" id="PTHR32234:SF3">
    <property type="entry name" value="SUPPRESSION OF COPPER SENSITIVITY PROTEIN"/>
    <property type="match status" value="1"/>
</dbReference>
<reference evidence="10 11" key="1">
    <citation type="submission" date="2019-03" db="EMBL/GenBank/DDBJ databases">
        <title>Draft genome of Gammaproteobacteria bacterium LSUCC0057, a member of the SAR92 clade.</title>
        <authorList>
            <person name="Lanclos V.C."/>
            <person name="Doiron C."/>
            <person name="Henson M.W."/>
            <person name="Thrash J.C."/>
        </authorList>
    </citation>
    <scope>NUCLEOTIDE SEQUENCE [LARGE SCALE GENOMIC DNA]</scope>
    <source>
        <strain evidence="10 11">LSUCC0057</strain>
    </source>
</reference>
<evidence type="ECO:0000256" key="1">
    <source>
        <dbReference type="ARBA" id="ARBA00004141"/>
    </source>
</evidence>
<feature type="signal peptide" evidence="7">
    <location>
        <begin position="1"/>
        <end position="27"/>
    </location>
</feature>
<dbReference type="Pfam" id="PF11412">
    <property type="entry name" value="DsbD_N"/>
    <property type="match status" value="1"/>
</dbReference>
<evidence type="ECO:0000256" key="7">
    <source>
        <dbReference type="SAM" id="SignalP"/>
    </source>
</evidence>
<evidence type="ECO:0000313" key="10">
    <source>
        <dbReference type="EMBL" id="TFH68040.1"/>
    </source>
</evidence>
<keyword evidence="11" id="KW-1185">Reference proteome</keyword>
<comment type="caution">
    <text evidence="10">The sequence shown here is derived from an EMBL/GenBank/DDBJ whole genome shotgun (WGS) entry which is preliminary data.</text>
</comment>
<evidence type="ECO:0000259" key="9">
    <source>
        <dbReference type="Pfam" id="PF11412"/>
    </source>
</evidence>
<dbReference type="CDD" id="cd02953">
    <property type="entry name" value="DsbDgamma"/>
    <property type="match status" value="1"/>
</dbReference>
<proteinExistence type="predicted"/>
<dbReference type="AlphaFoldDB" id="A0A4Y8UH88"/>
<dbReference type="SUPFAM" id="SSF52833">
    <property type="entry name" value="Thioredoxin-like"/>
    <property type="match status" value="1"/>
</dbReference>
<evidence type="ECO:0000256" key="3">
    <source>
        <dbReference type="ARBA" id="ARBA00022748"/>
    </source>
</evidence>
<dbReference type="Pfam" id="PF02683">
    <property type="entry name" value="DsbD_TM"/>
    <property type="match status" value="1"/>
</dbReference>
<evidence type="ECO:0008006" key="12">
    <source>
        <dbReference type="Google" id="ProtNLM"/>
    </source>
</evidence>
<evidence type="ECO:0000256" key="6">
    <source>
        <dbReference type="SAM" id="Phobius"/>
    </source>
</evidence>
<evidence type="ECO:0000256" key="4">
    <source>
        <dbReference type="ARBA" id="ARBA00022989"/>
    </source>
</evidence>
<keyword evidence="2 6" id="KW-0812">Transmembrane</keyword>
<evidence type="ECO:0000313" key="11">
    <source>
        <dbReference type="Proteomes" id="UP000298133"/>
    </source>
</evidence>
<evidence type="ECO:0000259" key="8">
    <source>
        <dbReference type="Pfam" id="PF02683"/>
    </source>
</evidence>
<dbReference type="InterPro" id="IPR003834">
    <property type="entry name" value="Cyt_c_assmbl_TM_dom"/>
</dbReference>